<evidence type="ECO:0000313" key="6">
    <source>
        <dbReference type="Proteomes" id="UP000181917"/>
    </source>
</evidence>
<feature type="chain" id="PRO_5010281659" description="TPM domain-containing protein" evidence="3">
    <location>
        <begin position="27"/>
        <end position="683"/>
    </location>
</feature>
<feature type="compositionally biased region" description="Basic and acidic residues" evidence="2">
    <location>
        <begin position="211"/>
        <end position="220"/>
    </location>
</feature>
<feature type="signal peptide" evidence="3">
    <location>
        <begin position="1"/>
        <end position="26"/>
    </location>
</feature>
<keyword evidence="6" id="KW-1185">Reference proteome</keyword>
<evidence type="ECO:0000313" key="5">
    <source>
        <dbReference type="EMBL" id="SDQ99608.1"/>
    </source>
</evidence>
<keyword evidence="1" id="KW-0175">Coiled coil</keyword>
<reference evidence="5 6" key="1">
    <citation type="submission" date="2016-10" db="EMBL/GenBank/DDBJ databases">
        <authorList>
            <person name="de Groot N.N."/>
        </authorList>
    </citation>
    <scope>NUCLEOTIDE SEQUENCE [LARGE SCALE GENOMIC DNA]</scope>
    <source>
        <strain evidence="5 6">DSM 20117</strain>
    </source>
</reference>
<sequence>MRSLLTHLGAAVGLSAVFMAPAAANAEPPVEIPPGEFVVDEAGVLGAERAEVEEAISNLRQEEGLGLYVVYVDEFENPSDPSEWLVETAQQKGLGSSDSMLVVAVESREAHFQSAEGSPVSASDQQIFQSLNPALAQDEWAEAGVLAAEAIADVASGGSGDVGSSSGGGSLAPVLLMGGVVAAGGVGTYLYVKSRRRKGAGRGEPQIQRGPDGKPIDPHDAMSVEDLRKKAGSLLIAADDAIRSSEQEVGFAMAQYGETAVKPFREDITAAKAHMMESFKLQQQLDDHIPDTEEQQRAWLGDIIRRCEAVSASLQEHKEDFDALRELEKNAPGALASAREAAEAARKRLAAGHADLDRLRERYADSALEQVRDNIDQAQERLDFVDNAAATAQEKLDAGDRSAAVVAVRAAEESVYQANVLLDAIGKTSKDLDAARSAMESAISDTAQDLAHARALIANGQHPELAGPVAEVETALEGIQREIAGGRIDPIGIVQRLDAANSLDRSLTGIRDAQERARRARESLQHTIMSAQAQISGTSDYIQARRGGVGSEARTRLAEAERNLAYALQIAESDPEQALNYAQQANALAQQASQMAQQDVDGFGGMGGMGGFGGGGMFGGRGGGLGGAILGGILIDSILHGGHGGHGGGFGGGGGGGDIFGGGGFGGFGGGGFGDGGGAGGNF</sequence>
<name>A0A1H1FFM4_9MICC</name>
<evidence type="ECO:0000256" key="2">
    <source>
        <dbReference type="SAM" id="MobiDB-lite"/>
    </source>
</evidence>
<dbReference type="EMBL" id="FNKH01000002">
    <property type="protein sequence ID" value="SDQ99608.1"/>
    <property type="molecule type" value="Genomic_DNA"/>
</dbReference>
<feature type="region of interest" description="Disordered" evidence="2">
    <location>
        <begin position="200"/>
        <end position="220"/>
    </location>
</feature>
<protein>
    <recommendedName>
        <fullName evidence="4">TPM domain-containing protein</fullName>
    </recommendedName>
</protein>
<gene>
    <name evidence="5" type="ORF">SAMN04489742_3419</name>
</gene>
<feature type="coiled-coil region" evidence="1">
    <location>
        <begin position="342"/>
        <end position="395"/>
    </location>
</feature>
<dbReference type="Proteomes" id="UP000181917">
    <property type="component" value="Unassembled WGS sequence"/>
</dbReference>
<feature type="domain" description="TPM" evidence="4">
    <location>
        <begin position="38"/>
        <end position="153"/>
    </location>
</feature>
<keyword evidence="3" id="KW-0732">Signal</keyword>
<dbReference type="KEGG" id="acry:AC20117_00395"/>
<evidence type="ECO:0000256" key="3">
    <source>
        <dbReference type="SAM" id="SignalP"/>
    </source>
</evidence>
<dbReference type="Gene3D" id="3.10.310.50">
    <property type="match status" value="1"/>
</dbReference>
<proteinExistence type="predicted"/>
<evidence type="ECO:0000259" key="4">
    <source>
        <dbReference type="Pfam" id="PF04536"/>
    </source>
</evidence>
<organism evidence="5 6">
    <name type="scientific">Crystallibacter crystallopoietes</name>
    <dbReference type="NCBI Taxonomy" id="37928"/>
    <lineage>
        <taxon>Bacteria</taxon>
        <taxon>Bacillati</taxon>
        <taxon>Actinomycetota</taxon>
        <taxon>Actinomycetes</taxon>
        <taxon>Micrococcales</taxon>
        <taxon>Micrococcaceae</taxon>
        <taxon>Crystallibacter</taxon>
    </lineage>
</organism>
<dbReference type="Pfam" id="PF04536">
    <property type="entry name" value="TPM_phosphatase"/>
    <property type="match status" value="1"/>
</dbReference>
<accession>A0A1H1FFM4</accession>
<dbReference type="AlphaFoldDB" id="A0A1H1FFM4"/>
<evidence type="ECO:0000256" key="1">
    <source>
        <dbReference type="SAM" id="Coils"/>
    </source>
</evidence>
<dbReference type="RefSeq" id="WP_074701539.1">
    <property type="nucleotide sequence ID" value="NZ_CP018863.1"/>
</dbReference>
<dbReference type="STRING" id="37928.SAMN04489742_3419"/>
<dbReference type="InterPro" id="IPR007621">
    <property type="entry name" value="TPM_dom"/>
</dbReference>
<dbReference type="OrthoDB" id="5105562at2"/>